<dbReference type="EMBL" id="BLJN01000008">
    <property type="protein sequence ID" value="GFE84276.1"/>
    <property type="molecule type" value="Genomic_DNA"/>
</dbReference>
<gene>
    <name evidence="1" type="ORF">GCM10011487_62760</name>
</gene>
<sequence length="217" mass="23605">MSQLSAESIVAAGPFSDWLRKMRRSLKGDEGMDVPCGDCVGCCVSGYSLQLRPEDHKAAARIPATFIVRAEGFAKGNLTVRALENGLCPMLDDGKCSIYSVRPQTCLDYDCRIFAAAGIDAGGEDKAVINKRVREWRFSYPERTDELEHAAVRAAATFIRDRRDSFTVRVPAGSMGIAVFAIKAYEVFLDPATSAKQEAEVARAIIDAVRAFDSNGA</sequence>
<accession>A0A829YP63</accession>
<evidence type="ECO:0008006" key="3">
    <source>
        <dbReference type="Google" id="ProtNLM"/>
    </source>
</evidence>
<dbReference type="Proteomes" id="UP000445000">
    <property type="component" value="Unassembled WGS sequence"/>
</dbReference>
<evidence type="ECO:0000313" key="1">
    <source>
        <dbReference type="EMBL" id="GFE84276.1"/>
    </source>
</evidence>
<proteinExistence type="predicted"/>
<dbReference type="Pfam" id="PF03692">
    <property type="entry name" value="CxxCxxCC"/>
    <property type="match status" value="1"/>
</dbReference>
<protein>
    <recommendedName>
        <fullName evidence="3">YkgJ family cysteine cluster protein</fullName>
    </recommendedName>
</protein>
<dbReference type="InterPro" id="IPR005358">
    <property type="entry name" value="Puta_zinc/iron-chelating_dom"/>
</dbReference>
<dbReference type="RefSeq" id="WP_161815870.1">
    <property type="nucleotide sequence ID" value="NZ_BLJN01000008.1"/>
</dbReference>
<comment type="caution">
    <text evidence="1">The sequence shown here is derived from an EMBL/GenBank/DDBJ whole genome shotgun (WGS) entry which is preliminary data.</text>
</comment>
<reference evidence="2" key="1">
    <citation type="submission" date="2020-01" db="EMBL/GenBank/DDBJ databases">
        <title>'Steroidobacter agaridevorans' sp. nov., agar-degrading bacteria isolated from rhizosphere soils.</title>
        <authorList>
            <person name="Ikenaga M."/>
            <person name="Kataoka M."/>
            <person name="Murouchi A."/>
            <person name="Katsuragi S."/>
            <person name="Sakai M."/>
        </authorList>
    </citation>
    <scope>NUCLEOTIDE SEQUENCE [LARGE SCALE GENOMIC DNA]</scope>
    <source>
        <strain evidence="2">YU21-B</strain>
    </source>
</reference>
<organism evidence="1 2">
    <name type="scientific">Steroidobacter agaridevorans</name>
    <dbReference type="NCBI Taxonomy" id="2695856"/>
    <lineage>
        <taxon>Bacteria</taxon>
        <taxon>Pseudomonadati</taxon>
        <taxon>Pseudomonadota</taxon>
        <taxon>Gammaproteobacteria</taxon>
        <taxon>Steroidobacterales</taxon>
        <taxon>Steroidobacteraceae</taxon>
        <taxon>Steroidobacter</taxon>
    </lineage>
</organism>
<evidence type="ECO:0000313" key="2">
    <source>
        <dbReference type="Proteomes" id="UP000445000"/>
    </source>
</evidence>
<dbReference type="AlphaFoldDB" id="A0A829YP63"/>
<keyword evidence="2" id="KW-1185">Reference proteome</keyword>
<name>A0A829YP63_9GAMM</name>